<reference evidence="4 5" key="1">
    <citation type="journal article" date="2016" name="Sci. Rep.">
        <title>Metabolic traits of an uncultured archaeal lineage -MSBL1- from brine pools of the Red Sea.</title>
        <authorList>
            <person name="Mwirichia R."/>
            <person name="Alam I."/>
            <person name="Rashid M."/>
            <person name="Vinu M."/>
            <person name="Ba-Alawi W."/>
            <person name="Anthony Kamau A."/>
            <person name="Kamanda Ngugi D."/>
            <person name="Goker M."/>
            <person name="Klenk H.P."/>
            <person name="Bajic V."/>
            <person name="Stingl U."/>
        </authorList>
    </citation>
    <scope>NUCLEOTIDE SEQUENCE [LARGE SCALE GENOMIC DNA]</scope>
    <source>
        <strain evidence="4">SCGC-AAA833F18</strain>
    </source>
</reference>
<dbReference type="Pfam" id="PF01978">
    <property type="entry name" value="TrmB"/>
    <property type="match status" value="1"/>
</dbReference>
<protein>
    <recommendedName>
        <fullName evidence="6">Transcription regulator TrmB N-terminal domain-containing protein</fullName>
    </recommendedName>
</protein>
<evidence type="ECO:0000256" key="1">
    <source>
        <dbReference type="ARBA" id="ARBA00007287"/>
    </source>
</evidence>
<evidence type="ECO:0000313" key="5">
    <source>
        <dbReference type="Proteomes" id="UP000070399"/>
    </source>
</evidence>
<dbReference type="CDD" id="cd00090">
    <property type="entry name" value="HTH_ARSR"/>
    <property type="match status" value="1"/>
</dbReference>
<comment type="caution">
    <text evidence="4">The sequence shown here is derived from an EMBL/GenBank/DDBJ whole genome shotgun (WGS) entry which is preliminary data.</text>
</comment>
<name>A0A133VT44_9EURY</name>
<dbReference type="CDD" id="cd09124">
    <property type="entry name" value="PLDc_like_TrmB_middle"/>
    <property type="match status" value="1"/>
</dbReference>
<dbReference type="InterPro" id="IPR036390">
    <property type="entry name" value="WH_DNA-bd_sf"/>
</dbReference>
<dbReference type="Gene3D" id="1.10.10.10">
    <property type="entry name" value="Winged helix-like DNA-binding domain superfamily/Winged helix DNA-binding domain"/>
    <property type="match status" value="1"/>
</dbReference>
<dbReference type="PANTHER" id="PTHR34293:SF1">
    <property type="entry name" value="HTH-TYPE TRANSCRIPTIONAL REGULATOR TRMBL2"/>
    <property type="match status" value="1"/>
</dbReference>
<comment type="similarity">
    <text evidence="1">Belongs to the transcriptional regulator TrmB family.</text>
</comment>
<organism evidence="4 5">
    <name type="scientific">candidate division MSBL1 archaeon SCGC-AAA833F18</name>
    <dbReference type="NCBI Taxonomy" id="1698257"/>
    <lineage>
        <taxon>Archaea</taxon>
        <taxon>Methanobacteriati</taxon>
        <taxon>Methanobacteriota</taxon>
        <taxon>candidate division MSBL1</taxon>
    </lineage>
</organism>
<dbReference type="Proteomes" id="UP000070399">
    <property type="component" value="Unassembled WGS sequence"/>
</dbReference>
<dbReference type="PANTHER" id="PTHR34293">
    <property type="entry name" value="HTH-TYPE TRANSCRIPTIONAL REGULATOR TRMBL2"/>
    <property type="match status" value="1"/>
</dbReference>
<evidence type="ECO:0008006" key="6">
    <source>
        <dbReference type="Google" id="ProtNLM"/>
    </source>
</evidence>
<sequence length="246" mass="28034">MPEKAERTLKELGLTEYETRAYIGLVSGGPSTAGDLSETANIPQSRIYDVLSKLEKKGWIESQSTRPARYRAKQPSEAIRLVRIKQDREFKKVSEAILQELEPLYEEKAEMEKPEIWVIRGTENLLGKAGEMFTDAEIEILITLPVLTEELSDLQDFLPLLKAKNLELRLLTSERNKPAKQLESKLNIEVRYREPLFGGGIVVDGREVLLMLESGGGKIGIWSDEIGLAKFAKEYFEYLWKESEEE</sequence>
<dbReference type="AlphaFoldDB" id="A0A133VT44"/>
<keyword evidence="5" id="KW-1185">Reference proteome</keyword>
<dbReference type="InterPro" id="IPR011991">
    <property type="entry name" value="ArsR-like_HTH"/>
</dbReference>
<evidence type="ECO:0000313" key="4">
    <source>
        <dbReference type="EMBL" id="KXB09619.1"/>
    </source>
</evidence>
<proteinExistence type="inferred from homology"/>
<dbReference type="InterPro" id="IPR021586">
    <property type="entry name" value="Tscrpt_reg_TrmB_C"/>
</dbReference>
<dbReference type="Pfam" id="PF11495">
    <property type="entry name" value="Regulator_TrmB"/>
    <property type="match status" value="1"/>
</dbReference>
<accession>A0A133VT44</accession>
<feature type="domain" description="Transcription regulator TrmB N-terminal" evidence="2">
    <location>
        <begin position="9"/>
        <end position="75"/>
    </location>
</feature>
<evidence type="ECO:0000259" key="3">
    <source>
        <dbReference type="Pfam" id="PF11495"/>
    </source>
</evidence>
<dbReference type="InterPro" id="IPR051797">
    <property type="entry name" value="TrmB-like"/>
</dbReference>
<feature type="domain" description="Transcription regulator TrmB C-terminal" evidence="3">
    <location>
        <begin position="115"/>
        <end position="245"/>
    </location>
</feature>
<dbReference type="EMBL" id="LHYO01000002">
    <property type="protein sequence ID" value="KXB09619.1"/>
    <property type="molecule type" value="Genomic_DNA"/>
</dbReference>
<dbReference type="SUPFAM" id="SSF46785">
    <property type="entry name" value="Winged helix' DNA-binding domain"/>
    <property type="match status" value="1"/>
</dbReference>
<dbReference type="InterPro" id="IPR036388">
    <property type="entry name" value="WH-like_DNA-bd_sf"/>
</dbReference>
<dbReference type="InterPro" id="IPR002831">
    <property type="entry name" value="Tscrpt_reg_TrmB_N"/>
</dbReference>
<evidence type="ECO:0000259" key="2">
    <source>
        <dbReference type="Pfam" id="PF01978"/>
    </source>
</evidence>
<gene>
    <name evidence="4" type="ORF">AKJ35_00475</name>
</gene>